<keyword evidence="4" id="KW-0175">Coiled coil</keyword>
<dbReference type="SMART" id="SM00320">
    <property type="entry name" value="WD40"/>
    <property type="match status" value="5"/>
</dbReference>
<feature type="repeat" description="WD" evidence="3">
    <location>
        <begin position="331"/>
        <end position="372"/>
    </location>
</feature>
<dbReference type="InterPro" id="IPR011047">
    <property type="entry name" value="Quinoprotein_ADH-like_sf"/>
</dbReference>
<evidence type="ECO:0000256" key="3">
    <source>
        <dbReference type="PROSITE-ProRule" id="PRU00221"/>
    </source>
</evidence>
<dbReference type="PROSITE" id="PS50294">
    <property type="entry name" value="WD_REPEATS_REGION"/>
    <property type="match status" value="4"/>
</dbReference>
<dbReference type="EMBL" id="AP024423">
    <property type="protein sequence ID" value="BCR92258.1"/>
    <property type="molecule type" value="Genomic_DNA"/>
</dbReference>
<dbReference type="CDD" id="cd00200">
    <property type="entry name" value="WD40"/>
    <property type="match status" value="1"/>
</dbReference>
<feature type="repeat" description="WD" evidence="3">
    <location>
        <begin position="513"/>
        <end position="545"/>
    </location>
</feature>
<gene>
    <name evidence="5" type="ORF">ACHE_80158A</name>
</gene>
<dbReference type="InterPro" id="IPR001680">
    <property type="entry name" value="WD40_rpt"/>
</dbReference>
<dbReference type="PANTHER" id="PTHR44019:SF8">
    <property type="entry name" value="POC1 CENTRIOLAR PROTEIN HOMOLOG"/>
    <property type="match status" value="1"/>
</dbReference>
<protein>
    <submittedName>
        <fullName evidence="5">Uncharacterized protein</fullName>
    </submittedName>
</protein>
<dbReference type="PRINTS" id="PR00320">
    <property type="entry name" value="GPROTEINBRPT"/>
</dbReference>
<feature type="coiled-coil region" evidence="4">
    <location>
        <begin position="22"/>
        <end position="49"/>
    </location>
</feature>
<feature type="repeat" description="WD" evidence="3">
    <location>
        <begin position="598"/>
        <end position="639"/>
    </location>
</feature>
<accession>A0A7R7VXU2</accession>
<dbReference type="InterPro" id="IPR020472">
    <property type="entry name" value="WD40_PAC1"/>
</dbReference>
<dbReference type="KEGG" id="ache:ACHE_80158A"/>
<dbReference type="SUPFAM" id="SSF50998">
    <property type="entry name" value="Quinoprotein alcohol dehydrogenase-like"/>
    <property type="match status" value="1"/>
</dbReference>
<dbReference type="Proteomes" id="UP000637239">
    <property type="component" value="Chromosome 8"/>
</dbReference>
<sequence>MEAAMQLAASIVTLCAQYDSSNKDIKLDIVRLTSQIRQLRTALEKAQESAESDGFSPISDKITDEVKVLLVPLKDRLKIDKDELSMTPFGLRSYSWPLERKDVEDIINQADKSKTTIQMDLQTMALQRLSINDNNLIGVLEKDNEPLKDGVTFDNCLSILSRSLKKDICDISRPDTLVEEVGRDRIETAVPQDLQYACHHWVDHLQKEIGDDSLDKTERFLKKHVLHWFEAMSLLGLTSPCVLMIKQLQSTVSTHYSHRQTLSTLLYDCWRFILRNRSIIETTPLQTYSALVFSPQNSILRTTEALVDNFPAWLSLGESILANWDPALQSLQGHRSRVSSTAFSPDGKWIASSSYDYTVRIWNSSTGVLYRVLDGPTYLFGEVAFLNNHRVACKSLITYEYWTWDLETGKSQDPQLSAEEEAMLERNSLVISQDGNLYLEDIGSHVRFIDKVDGCLDGLYLKDAHSGAILSTLLHGGDIKGAFSPDDKLIVSDGSHYTVRLWDTKVPNSERTYESHSDRVFHIASSASSELVASASKDKTVRLWDPMKRNTQHVLKDKRMQAAWIVEFSPDGKLIATGSEDSTVRLWDTATGSLVRSFNGHSRGIWALTFSEDGSQLASASIDNTVIVWNAATGDKIEQFQTEVVKDDAHGNPNITYNEDFDAVHQPGVLFNGTTSYAICHHQRLRLMNRKDWKSSKMIQFTGPVVWSRISHEQKSVYSKQGVLQYQAASPGASSCISPSDLKLDDGWVSWKATRLLKLPEGNVPSTIAGKGNVLVLGYEDGEVRFITIKPEEIH</sequence>
<feature type="repeat" description="WD" evidence="3">
    <location>
        <begin position="566"/>
        <end position="597"/>
    </location>
</feature>
<keyword evidence="1 3" id="KW-0853">WD repeat</keyword>
<dbReference type="Gene3D" id="2.130.10.10">
    <property type="entry name" value="YVTN repeat-like/Quinoprotein amine dehydrogenase"/>
    <property type="match status" value="3"/>
</dbReference>
<evidence type="ECO:0000256" key="2">
    <source>
        <dbReference type="ARBA" id="ARBA00022737"/>
    </source>
</evidence>
<dbReference type="AlphaFoldDB" id="A0A7R7VXU2"/>
<keyword evidence="6" id="KW-1185">Reference proteome</keyword>
<keyword evidence="2" id="KW-0677">Repeat</keyword>
<proteinExistence type="predicted"/>
<dbReference type="InterPro" id="IPR050505">
    <property type="entry name" value="WDR55/POC1"/>
</dbReference>
<dbReference type="InterPro" id="IPR019775">
    <property type="entry name" value="WD40_repeat_CS"/>
</dbReference>
<dbReference type="RefSeq" id="XP_043140771.1">
    <property type="nucleotide sequence ID" value="XM_043283498.1"/>
</dbReference>
<dbReference type="InterPro" id="IPR015943">
    <property type="entry name" value="WD40/YVTN_repeat-like_dom_sf"/>
</dbReference>
<feature type="repeat" description="WD" evidence="3">
    <location>
        <begin position="482"/>
        <end position="512"/>
    </location>
</feature>
<dbReference type="GeneID" id="66986607"/>
<dbReference type="Pfam" id="PF00400">
    <property type="entry name" value="WD40"/>
    <property type="match status" value="4"/>
</dbReference>
<name>A0A7R7VXU2_ASPCH</name>
<evidence type="ECO:0000256" key="1">
    <source>
        <dbReference type="ARBA" id="ARBA00022574"/>
    </source>
</evidence>
<reference evidence="5" key="1">
    <citation type="submission" date="2021-01" db="EMBL/GenBank/DDBJ databases">
        <authorList>
            <consortium name="Aspergillus chevalieri M1 genome sequencing consortium"/>
            <person name="Kazuki M."/>
            <person name="Futagami T."/>
        </authorList>
    </citation>
    <scope>NUCLEOTIDE SEQUENCE</scope>
    <source>
        <strain evidence="5">M1</strain>
    </source>
</reference>
<dbReference type="PANTHER" id="PTHR44019">
    <property type="entry name" value="WD REPEAT-CONTAINING PROTEIN 55"/>
    <property type="match status" value="1"/>
</dbReference>
<dbReference type="PROSITE" id="PS00678">
    <property type="entry name" value="WD_REPEATS_1"/>
    <property type="match status" value="3"/>
</dbReference>
<reference evidence="5" key="2">
    <citation type="submission" date="2021-02" db="EMBL/GenBank/DDBJ databases">
        <title>Aspergillus chevalieri M1 genome sequence.</title>
        <authorList>
            <person name="Kadooka C."/>
            <person name="Mori K."/>
            <person name="Futagami T."/>
        </authorList>
    </citation>
    <scope>NUCLEOTIDE SEQUENCE</scope>
    <source>
        <strain evidence="5">M1</strain>
    </source>
</reference>
<organism evidence="5 6">
    <name type="scientific">Aspergillus chevalieri</name>
    <name type="common">Eurotium chevalieri</name>
    <dbReference type="NCBI Taxonomy" id="182096"/>
    <lineage>
        <taxon>Eukaryota</taxon>
        <taxon>Fungi</taxon>
        <taxon>Dikarya</taxon>
        <taxon>Ascomycota</taxon>
        <taxon>Pezizomycotina</taxon>
        <taxon>Eurotiomycetes</taxon>
        <taxon>Eurotiomycetidae</taxon>
        <taxon>Eurotiales</taxon>
        <taxon>Aspergillaceae</taxon>
        <taxon>Aspergillus</taxon>
        <taxon>Aspergillus subgen. Aspergillus</taxon>
    </lineage>
</organism>
<evidence type="ECO:0000256" key="4">
    <source>
        <dbReference type="SAM" id="Coils"/>
    </source>
</evidence>
<dbReference type="PROSITE" id="PS50082">
    <property type="entry name" value="WD_REPEATS_2"/>
    <property type="match status" value="5"/>
</dbReference>
<evidence type="ECO:0000313" key="6">
    <source>
        <dbReference type="Proteomes" id="UP000637239"/>
    </source>
</evidence>
<evidence type="ECO:0000313" key="5">
    <source>
        <dbReference type="EMBL" id="BCR92258.1"/>
    </source>
</evidence>